<protein>
    <recommendedName>
        <fullName evidence="3">Phorbol-ester/DAG-type domain-containing protein</fullName>
    </recommendedName>
</protein>
<gene>
    <name evidence="1" type="ORF">HHI36_018233</name>
</gene>
<keyword evidence="2" id="KW-1185">Reference proteome</keyword>
<reference evidence="1 2" key="1">
    <citation type="journal article" date="2021" name="BMC Biol.">
        <title>Horizontally acquired antibacterial genes associated with adaptive radiation of ladybird beetles.</title>
        <authorList>
            <person name="Li H.S."/>
            <person name="Tang X.F."/>
            <person name="Huang Y.H."/>
            <person name="Xu Z.Y."/>
            <person name="Chen M.L."/>
            <person name="Du X.Y."/>
            <person name="Qiu B.Y."/>
            <person name="Chen P.T."/>
            <person name="Zhang W."/>
            <person name="Slipinski A."/>
            <person name="Escalona H.E."/>
            <person name="Waterhouse R.M."/>
            <person name="Zwick A."/>
            <person name="Pang H."/>
        </authorList>
    </citation>
    <scope>NUCLEOTIDE SEQUENCE [LARGE SCALE GENOMIC DNA]</scope>
    <source>
        <strain evidence="1">SYSU2018</strain>
    </source>
</reference>
<organism evidence="1 2">
    <name type="scientific">Cryptolaemus montrouzieri</name>
    <dbReference type="NCBI Taxonomy" id="559131"/>
    <lineage>
        <taxon>Eukaryota</taxon>
        <taxon>Metazoa</taxon>
        <taxon>Ecdysozoa</taxon>
        <taxon>Arthropoda</taxon>
        <taxon>Hexapoda</taxon>
        <taxon>Insecta</taxon>
        <taxon>Pterygota</taxon>
        <taxon>Neoptera</taxon>
        <taxon>Endopterygota</taxon>
        <taxon>Coleoptera</taxon>
        <taxon>Polyphaga</taxon>
        <taxon>Cucujiformia</taxon>
        <taxon>Coccinelloidea</taxon>
        <taxon>Coccinellidae</taxon>
        <taxon>Scymninae</taxon>
        <taxon>Scymnini</taxon>
        <taxon>Cryptolaemus</taxon>
    </lineage>
</organism>
<comment type="caution">
    <text evidence="1">The sequence shown here is derived from an EMBL/GenBank/DDBJ whole genome shotgun (WGS) entry which is preliminary data.</text>
</comment>
<evidence type="ECO:0000313" key="2">
    <source>
        <dbReference type="Proteomes" id="UP001516400"/>
    </source>
</evidence>
<evidence type="ECO:0008006" key="3">
    <source>
        <dbReference type="Google" id="ProtNLM"/>
    </source>
</evidence>
<sequence>MSSQEIKCRSCKKKVASPVKCVKCGTAFHPSCAAQAGYGRDDAFDKFKNEMRTECFENITALTNKVAELSSQHDKHVSELSSLKTEVMELRMESVALRNRMDDADKIDVENFKM</sequence>
<dbReference type="EMBL" id="JABFTP020000165">
    <property type="protein sequence ID" value="KAL3284065.1"/>
    <property type="molecule type" value="Genomic_DNA"/>
</dbReference>
<name>A0ABD2NZE1_9CUCU</name>
<dbReference type="Proteomes" id="UP001516400">
    <property type="component" value="Unassembled WGS sequence"/>
</dbReference>
<accession>A0ABD2NZE1</accession>
<evidence type="ECO:0000313" key="1">
    <source>
        <dbReference type="EMBL" id="KAL3284065.1"/>
    </source>
</evidence>
<proteinExistence type="predicted"/>
<dbReference type="AlphaFoldDB" id="A0ABD2NZE1"/>